<organism evidence="1">
    <name type="scientific">Grammatophora oceanica</name>
    <dbReference type="NCBI Taxonomy" id="210454"/>
    <lineage>
        <taxon>Eukaryota</taxon>
        <taxon>Sar</taxon>
        <taxon>Stramenopiles</taxon>
        <taxon>Ochrophyta</taxon>
        <taxon>Bacillariophyta</taxon>
        <taxon>Fragilariophyceae</taxon>
        <taxon>Fragilariophycidae</taxon>
        <taxon>Rhabdonematales</taxon>
        <taxon>Grammatophoraceae</taxon>
        <taxon>Grammatophora</taxon>
    </lineage>
</organism>
<reference evidence="1" key="1">
    <citation type="submission" date="2021-01" db="EMBL/GenBank/DDBJ databases">
        <authorList>
            <person name="Corre E."/>
            <person name="Pelletier E."/>
            <person name="Niang G."/>
            <person name="Scheremetjew M."/>
            <person name="Finn R."/>
            <person name="Kale V."/>
            <person name="Holt S."/>
            <person name="Cochrane G."/>
            <person name="Meng A."/>
            <person name="Brown T."/>
            <person name="Cohen L."/>
        </authorList>
    </citation>
    <scope>NUCLEOTIDE SEQUENCE</scope>
    <source>
        <strain evidence="1">CCMP 410</strain>
    </source>
</reference>
<protein>
    <submittedName>
        <fullName evidence="1">Uncharacterized protein</fullName>
    </submittedName>
</protein>
<evidence type="ECO:0000313" key="1">
    <source>
        <dbReference type="EMBL" id="CAD9292050.1"/>
    </source>
</evidence>
<dbReference type="AlphaFoldDB" id="A0A7S1V9D0"/>
<accession>A0A7S1V9D0</accession>
<name>A0A7S1V9D0_9STRA</name>
<sequence>MPHRLTHFTIILAGSLDRRCWKVVFLADRGHQFTIIGAVRCAEAQLGRARCWIKASKLSACLRGREALNVTTQLLDFIRVFLNTILEAVKALLVSVIVIRSIRRSGGPDKRLDIVDQVHRGHIRW</sequence>
<gene>
    <name evidence="1" type="ORF">GOCE00092_LOCUS17379</name>
</gene>
<dbReference type="EMBL" id="HBGK01033507">
    <property type="protein sequence ID" value="CAD9292050.1"/>
    <property type="molecule type" value="Transcribed_RNA"/>
</dbReference>
<proteinExistence type="predicted"/>